<dbReference type="PROSITE" id="PS51257">
    <property type="entry name" value="PROKAR_LIPOPROTEIN"/>
    <property type="match status" value="1"/>
</dbReference>
<accession>A0A1J4U830</accession>
<name>A0A1J4U830_9BACT</name>
<sequence>MKKIFFLLFTICLFTLFFINTSSAQSCPLLIQQAYKLNNSPSIYYVTENCTKRAFNKANIFFTYFDYWNNVKTVSSEILNSIPNDNLGFMPYGPKYDPKYGALIKTINDPKVYLLMDTEKYWITSENVFNNLSYSWNWIEDVDQRLLDKYQTASEINYTNHHPNYTLVKYANDPKVYRLEQNPNDSSKQIKRYIQNETEFNALGFRWDRIVIIKNSESYADTNANEVKELKQTGCQYNNPSCGSDYDCINNQCIYKSGCAYSHPMCGNNYNCVNNQCVLKSGCQFNNPVCVNGFDCINNQCQTKQNSEKNGCWQNNNLCNSNEQCLRDKCIVINDWLPDNSEMSKKCNNDEVYINGVCKPAKLNVVYYTKYSNYENVKKYIDNSISGLVYAADAKNCKNNIRIHILTNFCFPKGTYRVQEEFKKTYGESANARYLNPDGEQLPVDCQIGDTGGINKWYLPGAEIHELGHVLGLWDQYCYYPQSLNPPNQVNFEKAGCFEANDDWNKSYCGEKNGTKITPYQCLGNPNVYGGRTVMSTETGAPAPTFGFDNQEINYIKNKLGCN</sequence>
<feature type="chain" id="PRO_5013085703" description="Peptidase M43 pregnancy-associated plasma-A domain-containing protein" evidence="1">
    <location>
        <begin position="25"/>
        <end position="563"/>
    </location>
</feature>
<feature type="signal peptide" evidence="1">
    <location>
        <begin position="1"/>
        <end position="24"/>
    </location>
</feature>
<gene>
    <name evidence="2" type="ORF">AUJ23_02045</name>
</gene>
<proteinExistence type="predicted"/>
<organism evidence="2 3">
    <name type="scientific">Candidatus Magasanikbacteria bacterium CG1_02_32_51</name>
    <dbReference type="NCBI Taxonomy" id="1805238"/>
    <lineage>
        <taxon>Bacteria</taxon>
        <taxon>Candidatus Magasanikiibacteriota</taxon>
    </lineage>
</organism>
<evidence type="ECO:0000256" key="1">
    <source>
        <dbReference type="SAM" id="SignalP"/>
    </source>
</evidence>
<evidence type="ECO:0000313" key="3">
    <source>
        <dbReference type="Proteomes" id="UP000181941"/>
    </source>
</evidence>
<evidence type="ECO:0000313" key="2">
    <source>
        <dbReference type="EMBL" id="OIO19441.1"/>
    </source>
</evidence>
<dbReference type="Proteomes" id="UP000181941">
    <property type="component" value="Unassembled WGS sequence"/>
</dbReference>
<protein>
    <recommendedName>
        <fullName evidence="4">Peptidase M43 pregnancy-associated plasma-A domain-containing protein</fullName>
    </recommendedName>
</protein>
<reference evidence="2 3" key="1">
    <citation type="journal article" date="2016" name="Environ. Microbiol.">
        <title>Genomic resolution of a cold subsurface aquifer community provides metabolic insights for novel microbes adapted to high CO concentrations.</title>
        <authorList>
            <person name="Probst A.J."/>
            <person name="Castelle C.J."/>
            <person name="Singh A."/>
            <person name="Brown C.T."/>
            <person name="Anantharaman K."/>
            <person name="Sharon I."/>
            <person name="Hug L.A."/>
            <person name="Burstein D."/>
            <person name="Emerson J.B."/>
            <person name="Thomas B.C."/>
            <person name="Banfield J.F."/>
        </authorList>
    </citation>
    <scope>NUCLEOTIDE SEQUENCE [LARGE SCALE GENOMIC DNA]</scope>
    <source>
        <strain evidence="2">CG1_02_32_51</strain>
    </source>
</reference>
<dbReference type="SUPFAM" id="SSF55486">
    <property type="entry name" value="Metalloproteases ('zincins'), catalytic domain"/>
    <property type="match status" value="1"/>
</dbReference>
<dbReference type="AlphaFoldDB" id="A0A1J4U830"/>
<comment type="caution">
    <text evidence="2">The sequence shown here is derived from an EMBL/GenBank/DDBJ whole genome shotgun (WGS) entry which is preliminary data.</text>
</comment>
<dbReference type="EMBL" id="MNVC01000021">
    <property type="protein sequence ID" value="OIO19441.1"/>
    <property type="molecule type" value="Genomic_DNA"/>
</dbReference>
<evidence type="ECO:0008006" key="4">
    <source>
        <dbReference type="Google" id="ProtNLM"/>
    </source>
</evidence>
<keyword evidence="1" id="KW-0732">Signal</keyword>